<sequence length="107" mass="12067">MSKGSIKDYFDWSASQIQQCSNRNINHLPTVDEFIIMRRCTVGAGMVEAMVEHSLNIDLPSYVFKDPVVISMSQAISDIISWSNDIYSFHKEQRGGDSPNLICVLQP</sequence>
<evidence type="ECO:0000313" key="8">
    <source>
        <dbReference type="Proteomes" id="UP000807353"/>
    </source>
</evidence>
<comment type="caution">
    <text evidence="7">The sequence shown here is derived from an EMBL/GenBank/DDBJ whole genome shotgun (WGS) entry which is preliminary data.</text>
</comment>
<reference evidence="7" key="1">
    <citation type="submission" date="2020-11" db="EMBL/GenBank/DDBJ databases">
        <authorList>
            <consortium name="DOE Joint Genome Institute"/>
            <person name="Ahrendt S."/>
            <person name="Riley R."/>
            <person name="Andreopoulos W."/>
            <person name="Labutti K."/>
            <person name="Pangilinan J."/>
            <person name="Ruiz-Duenas F.J."/>
            <person name="Barrasa J.M."/>
            <person name="Sanchez-Garcia M."/>
            <person name="Camarero S."/>
            <person name="Miyauchi S."/>
            <person name="Serrano A."/>
            <person name="Linde D."/>
            <person name="Babiker R."/>
            <person name="Drula E."/>
            <person name="Ayuso-Fernandez I."/>
            <person name="Pacheco R."/>
            <person name="Padilla G."/>
            <person name="Ferreira P."/>
            <person name="Barriuso J."/>
            <person name="Kellner H."/>
            <person name="Castanera R."/>
            <person name="Alfaro M."/>
            <person name="Ramirez L."/>
            <person name="Pisabarro A.G."/>
            <person name="Kuo A."/>
            <person name="Tritt A."/>
            <person name="Lipzen A."/>
            <person name="He G."/>
            <person name="Yan M."/>
            <person name="Ng V."/>
            <person name="Cullen D."/>
            <person name="Martin F."/>
            <person name="Rosso M.-N."/>
            <person name="Henrissat B."/>
            <person name="Hibbett D."/>
            <person name="Martinez A.T."/>
            <person name="Grigoriev I.V."/>
        </authorList>
    </citation>
    <scope>NUCLEOTIDE SEQUENCE</scope>
    <source>
        <strain evidence="7">CBS 247.69</strain>
    </source>
</reference>
<keyword evidence="5 6" id="KW-0456">Lyase</keyword>
<dbReference type="EMBL" id="MU150273">
    <property type="protein sequence ID" value="KAF9462325.1"/>
    <property type="molecule type" value="Genomic_DNA"/>
</dbReference>
<keyword evidence="8" id="KW-1185">Reference proteome</keyword>
<evidence type="ECO:0000256" key="6">
    <source>
        <dbReference type="RuleBase" id="RU366034"/>
    </source>
</evidence>
<dbReference type="EC" id="4.2.3.-" evidence="6"/>
<dbReference type="Pfam" id="PF19086">
    <property type="entry name" value="Terpene_syn_C_2"/>
    <property type="match status" value="1"/>
</dbReference>
<evidence type="ECO:0000313" key="7">
    <source>
        <dbReference type="EMBL" id="KAF9462325.1"/>
    </source>
</evidence>
<proteinExistence type="inferred from homology"/>
<dbReference type="Gene3D" id="1.10.600.10">
    <property type="entry name" value="Farnesyl Diphosphate Synthase"/>
    <property type="match status" value="1"/>
</dbReference>
<evidence type="ECO:0000256" key="1">
    <source>
        <dbReference type="ARBA" id="ARBA00001946"/>
    </source>
</evidence>
<dbReference type="PANTHER" id="PTHR35201">
    <property type="entry name" value="TERPENE SYNTHASE"/>
    <property type="match status" value="1"/>
</dbReference>
<dbReference type="InterPro" id="IPR034686">
    <property type="entry name" value="Terpene_cyclase-like_2"/>
</dbReference>
<keyword evidence="3 6" id="KW-0479">Metal-binding</keyword>
<dbReference type="AlphaFoldDB" id="A0A9P6CHI3"/>
<dbReference type="PANTHER" id="PTHR35201:SF4">
    <property type="entry name" value="BETA-PINACENE SYNTHASE-RELATED"/>
    <property type="match status" value="1"/>
</dbReference>
<organism evidence="7 8">
    <name type="scientific">Collybia nuda</name>
    <dbReference type="NCBI Taxonomy" id="64659"/>
    <lineage>
        <taxon>Eukaryota</taxon>
        <taxon>Fungi</taxon>
        <taxon>Dikarya</taxon>
        <taxon>Basidiomycota</taxon>
        <taxon>Agaricomycotina</taxon>
        <taxon>Agaricomycetes</taxon>
        <taxon>Agaricomycetidae</taxon>
        <taxon>Agaricales</taxon>
        <taxon>Tricholomatineae</taxon>
        <taxon>Clitocybaceae</taxon>
        <taxon>Collybia</taxon>
    </lineage>
</organism>
<evidence type="ECO:0000256" key="5">
    <source>
        <dbReference type="ARBA" id="ARBA00023239"/>
    </source>
</evidence>
<dbReference type="GO" id="GO:0008299">
    <property type="term" value="P:isoprenoid biosynthetic process"/>
    <property type="evidence" value="ECO:0007669"/>
    <property type="project" value="UniProtKB-ARBA"/>
</dbReference>
<dbReference type="InterPro" id="IPR008949">
    <property type="entry name" value="Isoprenoid_synthase_dom_sf"/>
</dbReference>
<comment type="similarity">
    <text evidence="2 6">Belongs to the terpene synthase family.</text>
</comment>
<gene>
    <name evidence="7" type="ORF">BDZ94DRAFT_1309792</name>
</gene>
<accession>A0A9P6CHI3</accession>
<protein>
    <recommendedName>
        <fullName evidence="6">Terpene synthase</fullName>
        <ecNumber evidence="6">4.2.3.-</ecNumber>
    </recommendedName>
</protein>
<dbReference type="GO" id="GO:0010333">
    <property type="term" value="F:terpene synthase activity"/>
    <property type="evidence" value="ECO:0007669"/>
    <property type="project" value="InterPro"/>
</dbReference>
<dbReference type="GO" id="GO:0046872">
    <property type="term" value="F:metal ion binding"/>
    <property type="evidence" value="ECO:0007669"/>
    <property type="project" value="UniProtKB-KW"/>
</dbReference>
<name>A0A9P6CHI3_9AGAR</name>
<dbReference type="SUPFAM" id="SSF48576">
    <property type="entry name" value="Terpenoid synthases"/>
    <property type="match status" value="1"/>
</dbReference>
<keyword evidence="4 6" id="KW-0460">Magnesium</keyword>
<evidence type="ECO:0000256" key="4">
    <source>
        <dbReference type="ARBA" id="ARBA00022842"/>
    </source>
</evidence>
<evidence type="ECO:0000256" key="3">
    <source>
        <dbReference type="ARBA" id="ARBA00022723"/>
    </source>
</evidence>
<dbReference type="OrthoDB" id="6486656at2759"/>
<comment type="cofactor">
    <cofactor evidence="1 6">
        <name>Mg(2+)</name>
        <dbReference type="ChEBI" id="CHEBI:18420"/>
    </cofactor>
</comment>
<evidence type="ECO:0000256" key="2">
    <source>
        <dbReference type="ARBA" id="ARBA00006333"/>
    </source>
</evidence>
<dbReference type="Proteomes" id="UP000807353">
    <property type="component" value="Unassembled WGS sequence"/>
</dbReference>